<keyword evidence="3" id="KW-1185">Reference proteome</keyword>
<accession>A0ABX1Q5Q5</accession>
<evidence type="ECO:0000313" key="2">
    <source>
        <dbReference type="EMBL" id="NMG45696.1"/>
    </source>
</evidence>
<comment type="caution">
    <text evidence="2">The sequence shown here is derived from an EMBL/GenBank/DDBJ whole genome shotgun (WGS) entry which is preliminary data.</text>
</comment>
<keyword evidence="1" id="KW-1133">Transmembrane helix</keyword>
<keyword evidence="1" id="KW-0472">Membrane</keyword>
<reference evidence="2 3" key="1">
    <citation type="submission" date="2019-12" db="EMBL/GenBank/DDBJ databases">
        <title>Comparative genomics gives insights into the taxonomy of the Azoarcus-Aromatoleum group and reveals separate origins of nif in the plant-associated Azoarcus and non-plant-associated Aromatoleum sub-groups.</title>
        <authorList>
            <person name="Lafos M."/>
            <person name="Maluk M."/>
            <person name="Batista M."/>
            <person name="Junghare M."/>
            <person name="Carmona M."/>
            <person name="Faoro H."/>
            <person name="Cruz L.M."/>
            <person name="Battistoni F."/>
            <person name="De Souza E."/>
            <person name="Pedrosa F."/>
            <person name="Chen W.-M."/>
            <person name="Poole P.S."/>
            <person name="Dixon R.A."/>
            <person name="James E.K."/>
        </authorList>
    </citation>
    <scope>NUCLEOTIDE SEQUENCE [LARGE SCALE GENOMIC DNA]</scope>
    <source>
        <strain evidence="2 3">Td21</strain>
    </source>
</reference>
<name>A0ABX1Q5Q5_9RHOO</name>
<dbReference type="Proteomes" id="UP000623795">
    <property type="component" value="Unassembled WGS sequence"/>
</dbReference>
<dbReference type="InterPro" id="IPR036909">
    <property type="entry name" value="Cyt_c-like_dom_sf"/>
</dbReference>
<protein>
    <recommendedName>
        <fullName evidence="4">Cytochrome c domain-containing protein</fullName>
    </recommendedName>
</protein>
<organism evidence="2 3">
    <name type="scientific">Aromatoleum toluvorans</name>
    <dbReference type="NCBI Taxonomy" id="92002"/>
    <lineage>
        <taxon>Bacteria</taxon>
        <taxon>Pseudomonadati</taxon>
        <taxon>Pseudomonadota</taxon>
        <taxon>Betaproteobacteria</taxon>
        <taxon>Rhodocyclales</taxon>
        <taxon>Rhodocyclaceae</taxon>
        <taxon>Aromatoleum</taxon>
    </lineage>
</organism>
<evidence type="ECO:0008006" key="4">
    <source>
        <dbReference type="Google" id="ProtNLM"/>
    </source>
</evidence>
<proteinExistence type="predicted"/>
<dbReference type="RefSeq" id="WP_169257529.1">
    <property type="nucleotide sequence ID" value="NZ_WTVN01000035.1"/>
</dbReference>
<feature type="transmembrane region" description="Helical" evidence="1">
    <location>
        <begin position="27"/>
        <end position="47"/>
    </location>
</feature>
<sequence>MSPTQPDAALAAMRNRQRAVRQARGKVLLRGALGAAAVVGFVLWAHFASGRPTFSPHGAPEPGWEAFRNAYGVDAFGRDGYFVRAIQNGYNLVHHTHKYAWRFTRKGAHDHPNACSDCHDAEALAYAFAAGDRFDARLGRRVSFEERVMRCYATHLDGFIPTIHEPAVRDIRIFARMVAHHLQLGEGALGHAR</sequence>
<evidence type="ECO:0000313" key="3">
    <source>
        <dbReference type="Proteomes" id="UP000623795"/>
    </source>
</evidence>
<dbReference type="EMBL" id="WTVN01000035">
    <property type="protein sequence ID" value="NMG45696.1"/>
    <property type="molecule type" value="Genomic_DNA"/>
</dbReference>
<evidence type="ECO:0000256" key="1">
    <source>
        <dbReference type="SAM" id="Phobius"/>
    </source>
</evidence>
<gene>
    <name evidence="2" type="ORF">GPA22_18425</name>
</gene>
<dbReference type="Gene3D" id="1.10.760.10">
    <property type="entry name" value="Cytochrome c-like domain"/>
    <property type="match status" value="1"/>
</dbReference>
<keyword evidence="1" id="KW-0812">Transmembrane</keyword>